<evidence type="ECO:0000256" key="1">
    <source>
        <dbReference type="ARBA" id="ARBA00004418"/>
    </source>
</evidence>
<dbReference type="AlphaFoldDB" id="A0A833JCW9"/>
<dbReference type="Gene3D" id="3.40.190.10">
    <property type="entry name" value="Periplasmic binding protein-like II"/>
    <property type="match status" value="2"/>
</dbReference>
<keyword evidence="6" id="KW-0732">Signal</keyword>
<dbReference type="Proteomes" id="UP000442694">
    <property type="component" value="Unassembled WGS sequence"/>
</dbReference>
<keyword evidence="5" id="KW-0813">Transport</keyword>
<dbReference type="NCBIfam" id="NF008211">
    <property type="entry name" value="PRK10974.1"/>
    <property type="match status" value="1"/>
</dbReference>
<evidence type="ECO:0000313" key="8">
    <source>
        <dbReference type="Proteomes" id="UP000442694"/>
    </source>
</evidence>
<organism evidence="7 8">
    <name type="scientific">Fluviispira multicolorata</name>
    <dbReference type="NCBI Taxonomy" id="2654512"/>
    <lineage>
        <taxon>Bacteria</taxon>
        <taxon>Pseudomonadati</taxon>
        <taxon>Bdellovibrionota</taxon>
        <taxon>Oligoflexia</taxon>
        <taxon>Silvanigrellales</taxon>
        <taxon>Silvanigrellaceae</taxon>
        <taxon>Fluviispira</taxon>
    </lineage>
</organism>
<accession>A0A833JCW9</accession>
<evidence type="ECO:0000313" key="7">
    <source>
        <dbReference type="EMBL" id="KAB8030961.1"/>
    </source>
</evidence>
<comment type="subcellular location">
    <subcellularLocation>
        <location evidence="1">Periplasm</location>
    </subcellularLocation>
</comment>
<comment type="subunit">
    <text evidence="3">The complex is composed of two ATP-binding proteins (UgpC), two transmembrane proteins (UgpA and UgpE) and a solute-binding protein (UgpB).</text>
</comment>
<gene>
    <name evidence="7" type="primary">ugpB</name>
    <name evidence="7" type="ORF">GCL57_08310</name>
</gene>
<dbReference type="PANTHER" id="PTHR43649">
    <property type="entry name" value="ARABINOSE-BINDING PROTEIN-RELATED"/>
    <property type="match status" value="1"/>
</dbReference>
<evidence type="ECO:0000256" key="5">
    <source>
        <dbReference type="ARBA" id="ARBA00022448"/>
    </source>
</evidence>
<keyword evidence="8" id="KW-1185">Reference proteome</keyword>
<dbReference type="SUPFAM" id="SSF53850">
    <property type="entry name" value="Periplasmic binding protein-like II"/>
    <property type="match status" value="1"/>
</dbReference>
<dbReference type="InterPro" id="IPR006059">
    <property type="entry name" value="SBP"/>
</dbReference>
<evidence type="ECO:0000256" key="2">
    <source>
        <dbReference type="ARBA" id="ARBA00008520"/>
    </source>
</evidence>
<proteinExistence type="inferred from homology"/>
<name>A0A833JCW9_9BACT</name>
<dbReference type="CDD" id="cd14748">
    <property type="entry name" value="PBP2_UgpB"/>
    <property type="match status" value="1"/>
</dbReference>
<comment type="caution">
    <text evidence="7">The sequence shown here is derived from an EMBL/GenBank/DDBJ whole genome shotgun (WGS) entry which is preliminary data.</text>
</comment>
<evidence type="ECO:0000256" key="6">
    <source>
        <dbReference type="ARBA" id="ARBA00022729"/>
    </source>
</evidence>
<reference evidence="7 8" key="1">
    <citation type="submission" date="2019-10" db="EMBL/GenBank/DDBJ databases">
        <title>New genus of Silvanigrellaceae.</title>
        <authorList>
            <person name="Pitt A."/>
            <person name="Hahn M.W."/>
        </authorList>
    </citation>
    <scope>NUCLEOTIDE SEQUENCE [LARGE SCALE GENOMIC DNA]</scope>
    <source>
        <strain evidence="7 8">33A1-SZDP</strain>
    </source>
</reference>
<protein>
    <recommendedName>
        <fullName evidence="4">sn-glycerol-3-phosphate-binding periplasmic protein UgpB</fullName>
    </recommendedName>
</protein>
<dbReference type="Pfam" id="PF13416">
    <property type="entry name" value="SBP_bac_8"/>
    <property type="match status" value="1"/>
</dbReference>
<sequence>MIKKEPMICLIWVFIQYLQIIHGRNKMKLKIVSSILLITYATPAFSKTDIQFWHGLSGQAADVISDITNEFNKSQKEYNVIAVRKGNYQETMIAGIAAFRAKKQPDIIQIYEVGTATMISAKGATIPITKLMTDNKIDFNKNDIILPVRSYYSSGNQLLSFPFNSSAPIMYYNKKMFKKAGLDINKPPKTWNDVFQFAEKIKKSDPTKCGFTTTWPAWIQLENFGAWHNISYASQSNGMTGSAPNLNFNSQTQIMHWENIQKANKSGYFTYFGRTTEAELSFTTEKCGIILDSTGSYGKVKEAKIDFAVSALPYYENVSGAPQNAIIGGASLWVFNGIKPEKQKGAATFISFLSKPEIMSKWHQLSGYLPVTQGSFNYSKNQGFYDKNPGFTIAMSELTNKNPTENSKGLRIIGLPNIRNIVEANFESMLSGKMTAQKALDDAVEKGNAIIKKSGG</sequence>
<comment type="similarity">
    <text evidence="2">Belongs to the bacterial solute-binding protein 1 family.</text>
</comment>
<dbReference type="InterPro" id="IPR050490">
    <property type="entry name" value="Bact_solute-bd_prot1"/>
</dbReference>
<evidence type="ECO:0000256" key="3">
    <source>
        <dbReference type="ARBA" id="ARBA00011557"/>
    </source>
</evidence>
<dbReference type="PANTHER" id="PTHR43649:SF31">
    <property type="entry name" value="SN-GLYCEROL-3-PHOSPHATE-BINDING PERIPLASMIC PROTEIN UGPB"/>
    <property type="match status" value="1"/>
</dbReference>
<dbReference type="EMBL" id="WFLN01000006">
    <property type="protein sequence ID" value="KAB8030961.1"/>
    <property type="molecule type" value="Genomic_DNA"/>
</dbReference>
<dbReference type="GO" id="GO:0042597">
    <property type="term" value="C:periplasmic space"/>
    <property type="evidence" value="ECO:0007669"/>
    <property type="project" value="UniProtKB-SubCell"/>
</dbReference>
<evidence type="ECO:0000256" key="4">
    <source>
        <dbReference type="ARBA" id="ARBA00017470"/>
    </source>
</evidence>